<dbReference type="OMA" id="LGPNWYA"/>
<keyword evidence="7 8" id="KW-0472">Membrane</keyword>
<dbReference type="CDD" id="cd09318">
    <property type="entry name" value="TDT_SSU1"/>
    <property type="match status" value="1"/>
</dbReference>
<dbReference type="AlphaFoldDB" id="A0A1M8A6K4"/>
<dbReference type="FunFam" id="1.50.10.150:FF:000004">
    <property type="entry name" value="Malic acid transporter"/>
    <property type="match status" value="1"/>
</dbReference>
<protein>
    <submittedName>
        <fullName evidence="9">Similar to S.cerevisiae protein SSU1 (Plasma membrane sulfite pump involved in sulfite metabolism)</fullName>
    </submittedName>
</protein>
<evidence type="ECO:0000313" key="9">
    <source>
        <dbReference type="EMBL" id="SHO78083.1"/>
    </source>
</evidence>
<feature type="transmembrane region" description="Helical" evidence="8">
    <location>
        <begin position="368"/>
        <end position="392"/>
    </location>
</feature>
<evidence type="ECO:0000256" key="4">
    <source>
        <dbReference type="ARBA" id="ARBA00022475"/>
    </source>
</evidence>
<accession>A0A1M8A6K4</accession>
<feature type="transmembrane region" description="Helical" evidence="8">
    <location>
        <begin position="296"/>
        <end position="325"/>
    </location>
</feature>
<gene>
    <name evidence="9" type="ORF">MSYG_2425</name>
</gene>
<name>A0A1M8A6K4_MALS4</name>
<keyword evidence="3" id="KW-0813">Transport</keyword>
<evidence type="ECO:0000256" key="3">
    <source>
        <dbReference type="ARBA" id="ARBA00022448"/>
    </source>
</evidence>
<evidence type="ECO:0000256" key="8">
    <source>
        <dbReference type="SAM" id="Phobius"/>
    </source>
</evidence>
<sequence length="424" mass="46842">MQGLPHRQPDDTVVKTDLDDRRNNKFWAWGRMFLLHFSPAWFSINMGTGIVSVLLESLPYRFNGLHALALIFFGINILLFAVFMIISVLRCIIWPPLLLRTLLDPVSSMFLGALSMGFTTLINMCVLGFISDGRHHSFAIFVWVLWWINSIFSISLLLLVPFLKATRQSHELNTVTGLWFLPIVAVTVTASAGAVVADVLPLRPAKITIIVAYMMKGAALSVIFFQMTIYYARLVFFKIPPAKVIISVFLPLGPSAQASYGLLHLATSINKLQTDLGQPIFAPTSISPQDAHLLNLGLLGASVVVSLGFWGLGFFWFVLALFVVGDLLLVSPFPFNLGWWGTTFPLGVFGIATIQLGQVFDSGSFKVLSVVITLAVVVLWLAMSVLTLAQLLRGKIFYDPSVGDTDMAPTGTGHERKYAYKQRV</sequence>
<proteinExistence type="inferred from homology"/>
<dbReference type="Gene3D" id="1.50.10.150">
    <property type="entry name" value="Voltage-dependent anion channel"/>
    <property type="match status" value="1"/>
</dbReference>
<dbReference type="InterPro" id="IPR051629">
    <property type="entry name" value="Sulfite_efflux_TDT"/>
</dbReference>
<dbReference type="InterPro" id="IPR038665">
    <property type="entry name" value="Voltage-dep_anion_channel_sf"/>
</dbReference>
<dbReference type="GO" id="GO:0000319">
    <property type="term" value="F:sulfite transmembrane transporter activity"/>
    <property type="evidence" value="ECO:0007669"/>
    <property type="project" value="TreeGrafter"/>
</dbReference>
<evidence type="ECO:0000256" key="1">
    <source>
        <dbReference type="ARBA" id="ARBA00004651"/>
    </source>
</evidence>
<dbReference type="VEuPathDB" id="FungiDB:MSYG_2425"/>
<comment type="subcellular location">
    <subcellularLocation>
        <location evidence="1">Cell membrane</location>
        <topology evidence="1">Multi-pass membrane protein</topology>
    </subcellularLocation>
</comment>
<dbReference type="EMBL" id="LT671823">
    <property type="protein sequence ID" value="SHO78083.1"/>
    <property type="molecule type" value="Genomic_DNA"/>
</dbReference>
<dbReference type="Proteomes" id="UP000186303">
    <property type="component" value="Chromosome 3"/>
</dbReference>
<feature type="transmembrane region" description="Helical" evidence="8">
    <location>
        <begin position="109"/>
        <end position="130"/>
    </location>
</feature>
<keyword evidence="5 8" id="KW-0812">Transmembrane</keyword>
<feature type="transmembrane region" description="Helical" evidence="8">
    <location>
        <begin position="179"/>
        <end position="200"/>
    </location>
</feature>
<dbReference type="Pfam" id="PF03595">
    <property type="entry name" value="SLAC1"/>
    <property type="match status" value="1"/>
</dbReference>
<dbReference type="PANTHER" id="PTHR31686:SF1">
    <property type="entry name" value="SULFITE EFFLUX PUMP SSU1"/>
    <property type="match status" value="1"/>
</dbReference>
<dbReference type="OrthoDB" id="1099at2759"/>
<keyword evidence="4" id="KW-1003">Cell membrane</keyword>
<evidence type="ECO:0000256" key="2">
    <source>
        <dbReference type="ARBA" id="ARBA00008566"/>
    </source>
</evidence>
<dbReference type="GO" id="GO:0005886">
    <property type="term" value="C:plasma membrane"/>
    <property type="evidence" value="ECO:0007669"/>
    <property type="project" value="UniProtKB-SubCell"/>
</dbReference>
<reference evidence="10" key="1">
    <citation type="journal article" date="2017" name="Nucleic Acids Res.">
        <title>Proteogenomics produces comprehensive and highly accurate protein-coding gene annotation in a complete genome assembly of Malassezia sympodialis.</title>
        <authorList>
            <person name="Zhu Y."/>
            <person name="Engstroem P.G."/>
            <person name="Tellgren-Roth C."/>
            <person name="Baudo C.D."/>
            <person name="Kennell J.C."/>
            <person name="Sun S."/>
            <person name="Billmyre R.B."/>
            <person name="Schroeder M.S."/>
            <person name="Andersson A."/>
            <person name="Holm T."/>
            <person name="Sigurgeirsson B."/>
            <person name="Wu G."/>
            <person name="Sankaranarayanan S.R."/>
            <person name="Siddharthan R."/>
            <person name="Sanyal K."/>
            <person name="Lundeberg J."/>
            <person name="Nystedt B."/>
            <person name="Boekhout T."/>
            <person name="Dawson T.L. Jr."/>
            <person name="Heitman J."/>
            <person name="Scheynius A."/>
            <person name="Lehtioe J."/>
        </authorList>
    </citation>
    <scope>NUCLEOTIDE SEQUENCE [LARGE SCALE GENOMIC DNA]</scope>
    <source>
        <strain evidence="10">ATCC 42132</strain>
    </source>
</reference>
<feature type="transmembrane region" description="Helical" evidence="8">
    <location>
        <begin position="337"/>
        <end position="356"/>
    </location>
</feature>
<keyword evidence="6 8" id="KW-1133">Transmembrane helix</keyword>
<dbReference type="PANTHER" id="PTHR31686">
    <property type="match status" value="1"/>
</dbReference>
<feature type="transmembrane region" description="Helical" evidence="8">
    <location>
        <begin position="137"/>
        <end position="159"/>
    </location>
</feature>
<evidence type="ECO:0000256" key="5">
    <source>
        <dbReference type="ARBA" id="ARBA00022692"/>
    </source>
</evidence>
<feature type="transmembrane region" description="Helical" evidence="8">
    <location>
        <begin position="207"/>
        <end position="232"/>
    </location>
</feature>
<keyword evidence="10" id="KW-1185">Reference proteome</keyword>
<feature type="transmembrane region" description="Helical" evidence="8">
    <location>
        <begin position="33"/>
        <end position="55"/>
    </location>
</feature>
<comment type="similarity">
    <text evidence="2">Belongs to the tellurite-resistance/dicarboxylate transporter (TDT) family.</text>
</comment>
<evidence type="ECO:0000313" key="10">
    <source>
        <dbReference type="Proteomes" id="UP000186303"/>
    </source>
</evidence>
<feature type="transmembrane region" description="Helical" evidence="8">
    <location>
        <begin position="67"/>
        <end position="89"/>
    </location>
</feature>
<dbReference type="InterPro" id="IPR004695">
    <property type="entry name" value="SLAC1/Mae1/Ssu1/TehA"/>
</dbReference>
<organism evidence="9 10">
    <name type="scientific">Malassezia sympodialis (strain ATCC 42132)</name>
    <name type="common">Atopic eczema-associated yeast</name>
    <dbReference type="NCBI Taxonomy" id="1230383"/>
    <lineage>
        <taxon>Eukaryota</taxon>
        <taxon>Fungi</taxon>
        <taxon>Dikarya</taxon>
        <taxon>Basidiomycota</taxon>
        <taxon>Ustilaginomycotina</taxon>
        <taxon>Malasseziomycetes</taxon>
        <taxon>Malasseziales</taxon>
        <taxon>Malasseziaceae</taxon>
        <taxon>Malassezia</taxon>
    </lineage>
</organism>
<dbReference type="STRING" id="1230383.A0A1M8A6K4"/>
<evidence type="ECO:0000256" key="7">
    <source>
        <dbReference type="ARBA" id="ARBA00023136"/>
    </source>
</evidence>
<evidence type="ECO:0000256" key="6">
    <source>
        <dbReference type="ARBA" id="ARBA00022989"/>
    </source>
</evidence>